<reference evidence="2 3" key="1">
    <citation type="submission" date="2016-02" db="EMBL/GenBank/DDBJ databases">
        <authorList>
            <consortium name="Pathogen Informatics"/>
        </authorList>
    </citation>
    <scope>NUCLEOTIDE SEQUENCE [LARGE SCALE GENOMIC DNA]</scope>
    <source>
        <strain evidence="2 3">LSS79</strain>
    </source>
</reference>
<reference evidence="1 4" key="2">
    <citation type="submission" date="2017-11" db="EMBL/GenBank/DDBJ databases">
        <title>Genome analysis of Streptococcus suis serotype chz stain ah681.</title>
        <authorList>
            <person name="Pan Z."/>
            <person name="Zhang Y."/>
            <person name="Ma J."/>
            <person name="Lu P."/>
            <person name="Zhu Y."/>
            <person name="Zhong X."/>
            <person name="Dong W."/>
            <person name="Lu C."/>
            <person name="Yao H."/>
        </authorList>
    </citation>
    <scope>NUCLEOTIDE SEQUENCE [LARGE SCALE GENOMIC DNA]</scope>
    <source>
        <strain evidence="1 4">AH681</strain>
    </source>
</reference>
<dbReference type="PATRIC" id="fig|1307.473.peg.183"/>
<dbReference type="EMBL" id="CP025043">
    <property type="protein sequence ID" value="AUA18422.1"/>
    <property type="molecule type" value="Genomic_DNA"/>
</dbReference>
<dbReference type="RefSeq" id="WP_024389788.1">
    <property type="nucleotide sequence ID" value="NZ_CEDF01000006.1"/>
</dbReference>
<dbReference type="EMBL" id="FIIC01000006">
    <property type="protein sequence ID" value="CYV58747.1"/>
    <property type="molecule type" value="Genomic_DNA"/>
</dbReference>
<evidence type="ECO:0000313" key="4">
    <source>
        <dbReference type="Proteomes" id="UP000231863"/>
    </source>
</evidence>
<gene>
    <name evidence="1" type="ORF">CWI26_02360</name>
    <name evidence="2" type="ORF">ERS132441_00699</name>
</gene>
<accession>A0A0N0VBS1</accession>
<evidence type="ECO:0000313" key="3">
    <source>
        <dbReference type="Proteomes" id="UP000075193"/>
    </source>
</evidence>
<sequence>MGYVVFSFEDGDYLCDKEGRILVFESRGLACQYMQVNYHIPLPVQKTKRIIHYPKYYQAPFRVQKVC</sequence>
<evidence type="ECO:0000313" key="1">
    <source>
        <dbReference type="EMBL" id="AUA18422.1"/>
    </source>
</evidence>
<name>A0A0N0VBS1_STRSU</name>
<dbReference type="Proteomes" id="UP000231863">
    <property type="component" value="Chromosome"/>
</dbReference>
<protein>
    <submittedName>
        <fullName evidence="1">Uncharacterized protein</fullName>
    </submittedName>
</protein>
<proteinExistence type="predicted"/>
<dbReference type="AlphaFoldDB" id="A0A0N0VBS1"/>
<evidence type="ECO:0000313" key="2">
    <source>
        <dbReference type="EMBL" id="CYV58747.1"/>
    </source>
</evidence>
<dbReference type="Proteomes" id="UP000075193">
    <property type="component" value="Unassembled WGS sequence"/>
</dbReference>
<organism evidence="1 4">
    <name type="scientific">Streptococcus suis</name>
    <dbReference type="NCBI Taxonomy" id="1307"/>
    <lineage>
        <taxon>Bacteria</taxon>
        <taxon>Bacillati</taxon>
        <taxon>Bacillota</taxon>
        <taxon>Bacilli</taxon>
        <taxon>Lactobacillales</taxon>
        <taxon>Streptococcaceae</taxon>
        <taxon>Streptococcus</taxon>
    </lineage>
</organism>